<evidence type="ECO:0000256" key="12">
    <source>
        <dbReference type="HAMAP-Rule" id="MF_01021"/>
    </source>
</evidence>
<dbReference type="RefSeq" id="WP_184171150.1">
    <property type="nucleotide sequence ID" value="NZ_BAABAG010000008.1"/>
</dbReference>
<keyword evidence="15" id="KW-1185">Reference proteome</keyword>
<dbReference type="HAMAP" id="MF_01021">
    <property type="entry name" value="HisI"/>
    <property type="match status" value="1"/>
</dbReference>
<reference evidence="14 15" key="1">
    <citation type="submission" date="2020-08" db="EMBL/GenBank/DDBJ databases">
        <title>Sequencing the genomes of 1000 actinobacteria strains.</title>
        <authorList>
            <person name="Klenk H.-P."/>
        </authorList>
    </citation>
    <scope>NUCLEOTIDE SEQUENCE [LARGE SCALE GENOMIC DNA]</scope>
    <source>
        <strain evidence="14 15">DSM 17945</strain>
    </source>
</reference>
<name>A0A7W9JI08_9MICC</name>
<dbReference type="Gene3D" id="3.10.20.810">
    <property type="entry name" value="Phosphoribosyl-AMP cyclohydrolase"/>
    <property type="match status" value="1"/>
</dbReference>
<keyword evidence="7 12" id="KW-0963">Cytoplasm</keyword>
<feature type="binding site" evidence="12">
    <location>
        <position position="82"/>
    </location>
    <ligand>
        <name>Mg(2+)</name>
        <dbReference type="ChEBI" id="CHEBI:18420"/>
    </ligand>
</feature>
<dbReference type="UniPathway" id="UPA00031">
    <property type="reaction ID" value="UER00008"/>
</dbReference>
<dbReference type="GO" id="GO:0008270">
    <property type="term" value="F:zinc ion binding"/>
    <property type="evidence" value="ECO:0007669"/>
    <property type="project" value="UniProtKB-UniRule"/>
</dbReference>
<comment type="caution">
    <text evidence="14">The sequence shown here is derived from an EMBL/GenBank/DDBJ whole genome shotgun (WGS) entry which is preliminary data.</text>
</comment>
<comment type="function">
    <text evidence="12">Catalyzes the hydrolysis of the adenine ring of phosphoribosyl-AMP.</text>
</comment>
<dbReference type="Pfam" id="PF01502">
    <property type="entry name" value="PRA-CH"/>
    <property type="match status" value="1"/>
</dbReference>
<comment type="similarity">
    <text evidence="12">Belongs to the PRA-CH family.</text>
</comment>
<dbReference type="EC" id="3.5.4.19" evidence="12"/>
<dbReference type="PANTHER" id="PTHR42945">
    <property type="entry name" value="HISTIDINE BIOSYNTHESIS BIFUNCTIONAL PROTEIN"/>
    <property type="match status" value="1"/>
</dbReference>
<evidence type="ECO:0000256" key="2">
    <source>
        <dbReference type="ARBA" id="ARBA00001460"/>
    </source>
</evidence>
<organism evidence="14 15">
    <name type="scientific">Micrococcus endophyticus</name>
    <dbReference type="NCBI Taxonomy" id="455343"/>
    <lineage>
        <taxon>Bacteria</taxon>
        <taxon>Bacillati</taxon>
        <taxon>Actinomycetota</taxon>
        <taxon>Actinomycetes</taxon>
        <taxon>Micrococcales</taxon>
        <taxon>Micrococcaceae</taxon>
        <taxon>Micrococcus</taxon>
    </lineage>
</organism>
<gene>
    <name evidence="12" type="primary">hisI</name>
    <name evidence="14" type="ORF">HDA33_000791</name>
</gene>
<comment type="pathway">
    <text evidence="4">Amino-acid biosynthesis; L-histidine biosynthesis; L-histidine from 5-phospho-alpha-D-ribose 1-diphosphate: step 2/9.</text>
</comment>
<keyword evidence="12" id="KW-0862">Zinc</keyword>
<keyword evidence="11 12" id="KW-0368">Histidine biosynthesis</keyword>
<dbReference type="SUPFAM" id="SSF141734">
    <property type="entry name" value="HisI-like"/>
    <property type="match status" value="1"/>
</dbReference>
<feature type="binding site" evidence="12">
    <location>
        <position position="86"/>
    </location>
    <ligand>
        <name>Mg(2+)</name>
        <dbReference type="ChEBI" id="CHEBI:18420"/>
    </ligand>
</feature>
<evidence type="ECO:0000256" key="9">
    <source>
        <dbReference type="ARBA" id="ARBA00022801"/>
    </source>
</evidence>
<evidence type="ECO:0000313" key="14">
    <source>
        <dbReference type="EMBL" id="MBB5848227.1"/>
    </source>
</evidence>
<comment type="pathway">
    <text evidence="3 12">Amino-acid biosynthesis; L-histidine biosynthesis; L-histidine from 5-phospho-alpha-D-ribose 1-diphosphate: step 3/9.</text>
</comment>
<keyword evidence="10 12" id="KW-0460">Magnesium</keyword>
<keyword evidence="12" id="KW-0479">Metal-binding</keyword>
<comment type="similarity">
    <text evidence="6">In the N-terminal section; belongs to the PRA-CH family.</text>
</comment>
<evidence type="ECO:0000256" key="7">
    <source>
        <dbReference type="ARBA" id="ARBA00022490"/>
    </source>
</evidence>
<comment type="catalytic activity">
    <reaction evidence="2">
        <text>1-(5-phospho-beta-D-ribosyl)-ATP + H2O = 1-(5-phospho-beta-D-ribosyl)-5'-AMP + diphosphate + H(+)</text>
        <dbReference type="Rhea" id="RHEA:22828"/>
        <dbReference type="ChEBI" id="CHEBI:15377"/>
        <dbReference type="ChEBI" id="CHEBI:15378"/>
        <dbReference type="ChEBI" id="CHEBI:33019"/>
        <dbReference type="ChEBI" id="CHEBI:59457"/>
        <dbReference type="ChEBI" id="CHEBI:73183"/>
        <dbReference type="EC" id="3.6.1.31"/>
    </reaction>
</comment>
<evidence type="ECO:0000256" key="1">
    <source>
        <dbReference type="ARBA" id="ARBA00000024"/>
    </source>
</evidence>
<comment type="subcellular location">
    <subcellularLocation>
        <location evidence="12">Cytoplasm</location>
    </subcellularLocation>
</comment>
<keyword evidence="9 12" id="KW-0378">Hydrolase</keyword>
<feature type="binding site" evidence="12">
    <location>
        <position position="99"/>
    </location>
    <ligand>
        <name>Zn(2+)</name>
        <dbReference type="ChEBI" id="CHEBI:29105"/>
        <note>ligand shared between dimeric partners</note>
    </ligand>
</feature>
<evidence type="ECO:0000313" key="15">
    <source>
        <dbReference type="Proteomes" id="UP000567246"/>
    </source>
</evidence>
<comment type="similarity">
    <text evidence="5">In the C-terminal section; belongs to the PRA-PH family.</text>
</comment>
<evidence type="ECO:0000256" key="3">
    <source>
        <dbReference type="ARBA" id="ARBA00005169"/>
    </source>
</evidence>
<dbReference type="PANTHER" id="PTHR42945:SF1">
    <property type="entry name" value="HISTIDINE BIOSYNTHESIS BIFUNCTIONAL PROTEIN HIS7"/>
    <property type="match status" value="1"/>
</dbReference>
<feature type="binding site" evidence="12">
    <location>
        <position position="106"/>
    </location>
    <ligand>
        <name>Zn(2+)</name>
        <dbReference type="ChEBI" id="CHEBI:29105"/>
        <note>ligand shared between dimeric partners</note>
    </ligand>
</feature>
<dbReference type="GO" id="GO:0004636">
    <property type="term" value="F:phosphoribosyl-ATP diphosphatase activity"/>
    <property type="evidence" value="ECO:0007669"/>
    <property type="project" value="UniProtKB-EC"/>
</dbReference>
<accession>A0A7W9JI08</accession>
<evidence type="ECO:0000256" key="5">
    <source>
        <dbReference type="ARBA" id="ARBA00007731"/>
    </source>
</evidence>
<sequence length="132" mass="14172">MSTSSRHDLVASLAFDDRGLVPAIAQQEGTGEVLMMAWMNAESLRLTLETGWATYWSRSRGELWRKGETSGHLQRVLAVHADCDADTLLLTVDQTGPACHTGTRSCFTDRLLAEPAAPAGDQAGDQAEGAGR</sequence>
<evidence type="ECO:0000256" key="4">
    <source>
        <dbReference type="ARBA" id="ARBA00005204"/>
    </source>
</evidence>
<feature type="binding site" evidence="12">
    <location>
        <position position="84"/>
    </location>
    <ligand>
        <name>Mg(2+)</name>
        <dbReference type="ChEBI" id="CHEBI:18420"/>
    </ligand>
</feature>
<protein>
    <recommendedName>
        <fullName evidence="12">Phosphoribosyl-AMP cyclohydrolase</fullName>
        <shortName evidence="12">PRA-CH</shortName>
        <ecNumber evidence="12">3.5.4.19</ecNumber>
    </recommendedName>
</protein>
<dbReference type="AlphaFoldDB" id="A0A7W9JI08"/>
<dbReference type="GO" id="GO:0000105">
    <property type="term" value="P:L-histidine biosynthetic process"/>
    <property type="evidence" value="ECO:0007669"/>
    <property type="project" value="UniProtKB-UniRule"/>
</dbReference>
<comment type="cofactor">
    <cofactor evidence="12">
        <name>Zn(2+)</name>
        <dbReference type="ChEBI" id="CHEBI:29105"/>
    </cofactor>
    <text evidence="12">Binds 1 zinc ion per subunit.</text>
</comment>
<feature type="binding site" evidence="12">
    <location>
        <position position="83"/>
    </location>
    <ligand>
        <name>Zn(2+)</name>
        <dbReference type="ChEBI" id="CHEBI:29105"/>
        <note>ligand shared between dimeric partners</note>
    </ligand>
</feature>
<dbReference type="InterPro" id="IPR026660">
    <property type="entry name" value="PRA-CH"/>
</dbReference>
<evidence type="ECO:0000256" key="10">
    <source>
        <dbReference type="ARBA" id="ARBA00022842"/>
    </source>
</evidence>
<evidence type="ECO:0000259" key="13">
    <source>
        <dbReference type="Pfam" id="PF01502"/>
    </source>
</evidence>
<comment type="subunit">
    <text evidence="12">Homodimer.</text>
</comment>
<keyword evidence="8 12" id="KW-0028">Amino-acid biosynthesis</keyword>
<dbReference type="EMBL" id="JACHMW010000001">
    <property type="protein sequence ID" value="MBB5848227.1"/>
    <property type="molecule type" value="Genomic_DNA"/>
</dbReference>
<proteinExistence type="inferred from homology"/>
<feature type="domain" description="Phosphoribosyl-AMP cyclohydrolase" evidence="13">
    <location>
        <begin position="35"/>
        <end position="108"/>
    </location>
</feature>
<dbReference type="Proteomes" id="UP000567246">
    <property type="component" value="Unassembled WGS sequence"/>
</dbReference>
<dbReference type="InterPro" id="IPR038019">
    <property type="entry name" value="PRib_AMP_CycHydrolase_sf"/>
</dbReference>
<evidence type="ECO:0000256" key="8">
    <source>
        <dbReference type="ARBA" id="ARBA00022605"/>
    </source>
</evidence>
<dbReference type="GO" id="GO:0005737">
    <property type="term" value="C:cytoplasm"/>
    <property type="evidence" value="ECO:0007669"/>
    <property type="project" value="UniProtKB-SubCell"/>
</dbReference>
<evidence type="ECO:0000256" key="6">
    <source>
        <dbReference type="ARBA" id="ARBA00008299"/>
    </source>
</evidence>
<comment type="cofactor">
    <cofactor evidence="12">
        <name>Mg(2+)</name>
        <dbReference type="ChEBI" id="CHEBI:18420"/>
    </cofactor>
    <text evidence="12">Binds 1 Mg(2+) ion per subunit.</text>
</comment>
<dbReference type="GO" id="GO:0000287">
    <property type="term" value="F:magnesium ion binding"/>
    <property type="evidence" value="ECO:0007669"/>
    <property type="project" value="UniProtKB-UniRule"/>
</dbReference>
<dbReference type="NCBIfam" id="NF000768">
    <property type="entry name" value="PRK00051.1"/>
    <property type="match status" value="1"/>
</dbReference>
<dbReference type="FunFam" id="3.10.20.810:FF:000001">
    <property type="entry name" value="Histidine biosynthesis bifunctional protein HisIE"/>
    <property type="match status" value="1"/>
</dbReference>
<dbReference type="GO" id="GO:0004635">
    <property type="term" value="F:phosphoribosyl-AMP cyclohydrolase activity"/>
    <property type="evidence" value="ECO:0007669"/>
    <property type="project" value="UniProtKB-UniRule"/>
</dbReference>
<dbReference type="InterPro" id="IPR002496">
    <property type="entry name" value="PRib_AMP_CycHydrolase_dom"/>
</dbReference>
<evidence type="ECO:0000256" key="11">
    <source>
        <dbReference type="ARBA" id="ARBA00023102"/>
    </source>
</evidence>
<comment type="catalytic activity">
    <reaction evidence="1 12">
        <text>1-(5-phospho-beta-D-ribosyl)-5'-AMP + H2O = 1-(5-phospho-beta-D-ribosyl)-5-[(5-phospho-beta-D-ribosylamino)methylideneamino]imidazole-4-carboxamide</text>
        <dbReference type="Rhea" id="RHEA:20049"/>
        <dbReference type="ChEBI" id="CHEBI:15377"/>
        <dbReference type="ChEBI" id="CHEBI:58435"/>
        <dbReference type="ChEBI" id="CHEBI:59457"/>
        <dbReference type="EC" id="3.5.4.19"/>
    </reaction>
</comment>